<dbReference type="InterPro" id="IPR000192">
    <property type="entry name" value="Aminotrans_V_dom"/>
</dbReference>
<dbReference type="GO" id="GO:0031071">
    <property type="term" value="F:cysteine desulfurase activity"/>
    <property type="evidence" value="ECO:0007669"/>
    <property type="project" value="UniProtKB-EC"/>
</dbReference>
<keyword evidence="2" id="KW-0663">Pyridoxal phosphate</keyword>
<evidence type="ECO:0000313" key="5">
    <source>
        <dbReference type="Proteomes" id="UP001238088"/>
    </source>
</evidence>
<dbReference type="Proteomes" id="UP001238088">
    <property type="component" value="Unassembled WGS sequence"/>
</dbReference>
<dbReference type="PIRSF" id="PIRSF005572">
    <property type="entry name" value="NifS"/>
    <property type="match status" value="1"/>
</dbReference>
<dbReference type="InterPro" id="IPR015421">
    <property type="entry name" value="PyrdxlP-dep_Trfase_major"/>
</dbReference>
<dbReference type="InterPro" id="IPR016454">
    <property type="entry name" value="Cysteine_dSase"/>
</dbReference>
<dbReference type="Pfam" id="PF00266">
    <property type="entry name" value="Aminotran_5"/>
    <property type="match status" value="1"/>
</dbReference>
<comment type="cofactor">
    <cofactor evidence="1">
        <name>pyridoxal 5'-phosphate</name>
        <dbReference type="ChEBI" id="CHEBI:597326"/>
    </cofactor>
</comment>
<accession>A0ABU0ALH2</accession>
<keyword evidence="5" id="KW-1185">Reference proteome</keyword>
<dbReference type="SUPFAM" id="SSF53383">
    <property type="entry name" value="PLP-dependent transferases"/>
    <property type="match status" value="1"/>
</dbReference>
<dbReference type="NCBIfam" id="NF002806">
    <property type="entry name" value="PRK02948.1"/>
    <property type="match status" value="1"/>
</dbReference>
<proteinExistence type="predicted"/>
<protein>
    <submittedName>
        <fullName evidence="4">Cysteine desulfurase</fullName>
        <ecNumber evidence="4">2.8.1.7</ecNumber>
    </submittedName>
</protein>
<dbReference type="Gene3D" id="3.90.1150.10">
    <property type="entry name" value="Aspartate Aminotransferase, domain 1"/>
    <property type="match status" value="1"/>
</dbReference>
<evidence type="ECO:0000259" key="3">
    <source>
        <dbReference type="Pfam" id="PF00266"/>
    </source>
</evidence>
<dbReference type="PANTHER" id="PTHR11601">
    <property type="entry name" value="CYSTEINE DESULFURYLASE FAMILY MEMBER"/>
    <property type="match status" value="1"/>
</dbReference>
<dbReference type="EMBL" id="JAUSUB010000020">
    <property type="protein sequence ID" value="MDQ0272114.1"/>
    <property type="molecule type" value="Genomic_DNA"/>
</dbReference>
<organism evidence="4 5">
    <name type="scientific">Cytobacillus purgationiresistens</name>
    <dbReference type="NCBI Taxonomy" id="863449"/>
    <lineage>
        <taxon>Bacteria</taxon>
        <taxon>Bacillati</taxon>
        <taxon>Bacillota</taxon>
        <taxon>Bacilli</taxon>
        <taxon>Bacillales</taxon>
        <taxon>Bacillaceae</taxon>
        <taxon>Cytobacillus</taxon>
    </lineage>
</organism>
<feature type="domain" description="Aminotransferase class V" evidence="3">
    <location>
        <begin position="2"/>
        <end position="362"/>
    </location>
</feature>
<comment type="caution">
    <text evidence="4">The sequence shown here is derived from an EMBL/GenBank/DDBJ whole genome shotgun (WGS) entry which is preliminary data.</text>
</comment>
<dbReference type="PANTHER" id="PTHR11601:SF50">
    <property type="entry name" value="CYSTEINE DESULFURASE ISCS 2-RELATED"/>
    <property type="match status" value="1"/>
</dbReference>
<sequence>MIYFDNSATTKPYKEAIDSFVKVSTSYFGNPSSLHGFGEKAERLLKQAREQMANLLGVKSNEIYFTSGGTEANNMAIKGTALMHRSRGRHIITTKIEHPSVKETMDQLQEAGFEISYLPVDAAGIIDISILEKEIRDDTILVSVMHVNNETGSIQPIEQIGHLLKYYPKILFHVDHVQGIGKVPLDFYKSHIDFCSISGHKFHGLKGTGALFIHEGVDIAPLLSGGNQEKKKRSGTENTAGIVAMAKALRLTMSEMNNKLEQLMKIKTYLLNELSVIEEVMIHTPEHKSAPHIINFSLKGFKAEVFVHALEELDIYISTTSACSSKHSSASETLMAMGVTEMTAKSAVRVSLSYENTIDEARYFIESVKKTIAQLRKVMKA</sequence>
<dbReference type="Gene3D" id="3.40.640.10">
    <property type="entry name" value="Type I PLP-dependent aspartate aminotransferase-like (Major domain)"/>
    <property type="match status" value="1"/>
</dbReference>
<name>A0ABU0ALH2_9BACI</name>
<evidence type="ECO:0000313" key="4">
    <source>
        <dbReference type="EMBL" id="MDQ0272114.1"/>
    </source>
</evidence>
<evidence type="ECO:0000256" key="1">
    <source>
        <dbReference type="ARBA" id="ARBA00001933"/>
    </source>
</evidence>
<evidence type="ECO:0000256" key="2">
    <source>
        <dbReference type="ARBA" id="ARBA00022898"/>
    </source>
</evidence>
<dbReference type="InterPro" id="IPR015424">
    <property type="entry name" value="PyrdxlP-dep_Trfase"/>
</dbReference>
<keyword evidence="4" id="KW-0808">Transferase</keyword>
<gene>
    <name evidence="4" type="ORF">J2S17_004006</name>
</gene>
<dbReference type="InterPro" id="IPR015422">
    <property type="entry name" value="PyrdxlP-dep_Trfase_small"/>
</dbReference>
<dbReference type="EC" id="2.8.1.7" evidence="4"/>
<dbReference type="RefSeq" id="WP_307477427.1">
    <property type="nucleotide sequence ID" value="NZ_JAUSUB010000020.1"/>
</dbReference>
<reference evidence="4 5" key="1">
    <citation type="submission" date="2023-07" db="EMBL/GenBank/DDBJ databases">
        <title>Genomic Encyclopedia of Type Strains, Phase IV (KMG-IV): sequencing the most valuable type-strain genomes for metagenomic binning, comparative biology and taxonomic classification.</title>
        <authorList>
            <person name="Goeker M."/>
        </authorList>
    </citation>
    <scope>NUCLEOTIDE SEQUENCE [LARGE SCALE GENOMIC DNA]</scope>
    <source>
        <strain evidence="4 5">DSM 23494</strain>
    </source>
</reference>